<organism evidence="2 3">
    <name type="scientific">Paramecium sonneborni</name>
    <dbReference type="NCBI Taxonomy" id="65129"/>
    <lineage>
        <taxon>Eukaryota</taxon>
        <taxon>Sar</taxon>
        <taxon>Alveolata</taxon>
        <taxon>Ciliophora</taxon>
        <taxon>Intramacronucleata</taxon>
        <taxon>Oligohymenophorea</taxon>
        <taxon>Peniculida</taxon>
        <taxon>Parameciidae</taxon>
        <taxon>Paramecium</taxon>
    </lineage>
</organism>
<evidence type="ECO:0000256" key="1">
    <source>
        <dbReference type="PROSITE-ProRule" id="PRU00221"/>
    </source>
</evidence>
<dbReference type="PROSITE" id="PS50294">
    <property type="entry name" value="WD_REPEATS_REGION"/>
    <property type="match status" value="2"/>
</dbReference>
<dbReference type="GO" id="GO:0097361">
    <property type="term" value="C:cytosolic [4Fe-4S] assembly targeting complex"/>
    <property type="evidence" value="ECO:0007669"/>
    <property type="project" value="TreeGrafter"/>
</dbReference>
<accession>A0A8S1QCH5</accession>
<evidence type="ECO:0000313" key="3">
    <source>
        <dbReference type="Proteomes" id="UP000692954"/>
    </source>
</evidence>
<dbReference type="SMART" id="SM00320">
    <property type="entry name" value="WD40"/>
    <property type="match status" value="4"/>
</dbReference>
<feature type="repeat" description="WD" evidence="1">
    <location>
        <begin position="276"/>
        <end position="307"/>
    </location>
</feature>
<feature type="repeat" description="WD" evidence="1">
    <location>
        <begin position="231"/>
        <end position="262"/>
    </location>
</feature>
<dbReference type="InterPro" id="IPR001680">
    <property type="entry name" value="WD40_rpt"/>
</dbReference>
<keyword evidence="3" id="KW-1185">Reference proteome</keyword>
<dbReference type="Pfam" id="PF00400">
    <property type="entry name" value="WD40"/>
    <property type="match status" value="3"/>
</dbReference>
<dbReference type="PANTHER" id="PTHR19920:SF0">
    <property type="entry name" value="CYTOSOLIC IRON-SULFUR PROTEIN ASSEMBLY PROTEIN CIAO1-RELATED"/>
    <property type="match status" value="1"/>
</dbReference>
<dbReference type="PANTHER" id="PTHR19920">
    <property type="entry name" value="WD40 PROTEIN CIAO1"/>
    <property type="match status" value="1"/>
</dbReference>
<evidence type="ECO:0000313" key="2">
    <source>
        <dbReference type="EMBL" id="CAD8113173.1"/>
    </source>
</evidence>
<dbReference type="Proteomes" id="UP000692954">
    <property type="component" value="Unassembled WGS sequence"/>
</dbReference>
<name>A0A8S1QCH5_9CILI</name>
<proteinExistence type="predicted"/>
<dbReference type="AlphaFoldDB" id="A0A8S1QCH5"/>
<dbReference type="OrthoDB" id="583570at2759"/>
<comment type="caution">
    <text evidence="2">The sequence shown here is derived from an EMBL/GenBank/DDBJ whole genome shotgun (WGS) entry which is preliminary data.</text>
</comment>
<sequence>MSIRCTQADHQNQQIIGICIESNCQYQRPYCHYCLPNHSLHLNQLIPLENLNEWIQRRMAIINEVQKNAQECKSILDSLINIFIPYLNINVEQLGISQIDNIIKGFCKIEVCEQQLFNQLKQSLQQVQQIIDEILKKTKSQTNYKQKVDIQVQQTQNMKPLIQEQTNQISIFKQNLKPFIFDLIEQNTIKQDQLCRAIAINKDCSILVAGCDNQIKVFEFKQGMLKQLQLLGEHKDCVNTLNFMNRSNHFLSGSEDNLIIIWARNQNNSWICQQKLNGHTNSIFCLVLNNNDDIIISGSRDDKIKFWIKQNEWQCSQTITDHTNSVYGLSLNEQQNRVISCGEDKLILVIEQSQQNKKWILIQKIQVEIEGVRLCFIDNNIFTFQPWQQVYMIVYEMNNTNKLYIKTKNIQLKDGSDYTFFPQQYIKQKCILVNKNGSNVNLIRKKQNGEFIIEQSILFETQYIYGCMTDDGQYLITWDSKSEEFKIRKYIET</sequence>
<reference evidence="2" key="1">
    <citation type="submission" date="2021-01" db="EMBL/GenBank/DDBJ databases">
        <authorList>
            <consortium name="Genoscope - CEA"/>
            <person name="William W."/>
        </authorList>
    </citation>
    <scope>NUCLEOTIDE SEQUENCE</scope>
</reference>
<dbReference type="GO" id="GO:0016226">
    <property type="term" value="P:iron-sulfur cluster assembly"/>
    <property type="evidence" value="ECO:0007669"/>
    <property type="project" value="TreeGrafter"/>
</dbReference>
<dbReference type="PROSITE" id="PS50082">
    <property type="entry name" value="WD_REPEATS_2"/>
    <property type="match status" value="2"/>
</dbReference>
<dbReference type="FunFam" id="2.130.10.10:FF:001434">
    <property type="entry name" value="Uncharacterized protein"/>
    <property type="match status" value="1"/>
</dbReference>
<gene>
    <name evidence="2" type="ORF">PSON_ATCC_30995.1.T1020149</name>
</gene>
<keyword evidence="1" id="KW-0853">WD repeat</keyword>
<protein>
    <recommendedName>
        <fullName evidence="4">WD domain, G-beta repeat protein</fullName>
    </recommendedName>
</protein>
<evidence type="ECO:0008006" key="4">
    <source>
        <dbReference type="Google" id="ProtNLM"/>
    </source>
</evidence>
<dbReference type="EMBL" id="CAJJDN010000102">
    <property type="protein sequence ID" value="CAD8113173.1"/>
    <property type="molecule type" value="Genomic_DNA"/>
</dbReference>